<keyword evidence="1" id="KW-1133">Transmembrane helix</keyword>
<evidence type="ECO:0000313" key="2">
    <source>
        <dbReference type="EMBL" id="CAG8564882.1"/>
    </source>
</evidence>
<dbReference type="OrthoDB" id="2421701at2759"/>
<accession>A0A9N9BHL4</accession>
<sequence length="285" mass="33643">MPQENIRKCGVAYTNFSKQLQKIYQKASNGPSASVKPRQLTEFWQDYCIWISKCKNLEDSQSQREYWDAKEEFKNLNRAIKKDLNQNQIPWAQFQPPIPTTTQYLNMITDLVKFQFHHKQWEPQVALIYKLFYAVIARPTFLVLGLVALYIKLLLVSRSLAWIQQLTFDLPSVWKSLVDNPFYLITFLGLANNIAGLYGIPSTEERQAFYENHRIHEYDFINALMHEFDKQKCWKGFWNVTLYTVGVNSRDLNDIFWESIYNDNPNIFDEDEVQIDDNNNDSIVV</sequence>
<dbReference type="Proteomes" id="UP000789396">
    <property type="component" value="Unassembled WGS sequence"/>
</dbReference>
<keyword evidence="1" id="KW-0812">Transmembrane</keyword>
<protein>
    <submittedName>
        <fullName evidence="2">2827_t:CDS:1</fullName>
    </submittedName>
</protein>
<comment type="caution">
    <text evidence="2">The sequence shown here is derived from an EMBL/GenBank/DDBJ whole genome shotgun (WGS) entry which is preliminary data.</text>
</comment>
<evidence type="ECO:0000313" key="3">
    <source>
        <dbReference type="Proteomes" id="UP000789396"/>
    </source>
</evidence>
<organism evidence="2 3">
    <name type="scientific">Racocetra fulgida</name>
    <dbReference type="NCBI Taxonomy" id="60492"/>
    <lineage>
        <taxon>Eukaryota</taxon>
        <taxon>Fungi</taxon>
        <taxon>Fungi incertae sedis</taxon>
        <taxon>Mucoromycota</taxon>
        <taxon>Glomeromycotina</taxon>
        <taxon>Glomeromycetes</taxon>
        <taxon>Diversisporales</taxon>
        <taxon>Gigasporaceae</taxon>
        <taxon>Racocetra</taxon>
    </lineage>
</organism>
<feature type="transmembrane region" description="Helical" evidence="1">
    <location>
        <begin position="181"/>
        <end position="200"/>
    </location>
</feature>
<reference evidence="2" key="1">
    <citation type="submission" date="2021-06" db="EMBL/GenBank/DDBJ databases">
        <authorList>
            <person name="Kallberg Y."/>
            <person name="Tangrot J."/>
            <person name="Rosling A."/>
        </authorList>
    </citation>
    <scope>NUCLEOTIDE SEQUENCE</scope>
    <source>
        <strain evidence="2">IN212</strain>
    </source>
</reference>
<feature type="transmembrane region" description="Helical" evidence="1">
    <location>
        <begin position="140"/>
        <end position="161"/>
    </location>
</feature>
<dbReference type="EMBL" id="CAJVPZ010005726">
    <property type="protein sequence ID" value="CAG8564882.1"/>
    <property type="molecule type" value="Genomic_DNA"/>
</dbReference>
<evidence type="ECO:0000256" key="1">
    <source>
        <dbReference type="SAM" id="Phobius"/>
    </source>
</evidence>
<keyword evidence="3" id="KW-1185">Reference proteome</keyword>
<name>A0A9N9BHL4_9GLOM</name>
<proteinExistence type="predicted"/>
<dbReference type="AlphaFoldDB" id="A0A9N9BHL4"/>
<keyword evidence="1" id="KW-0472">Membrane</keyword>
<gene>
    <name evidence="2" type="ORF">RFULGI_LOCUS5217</name>
</gene>